<dbReference type="EMBL" id="LPEQ01000096">
    <property type="protein sequence ID" value="KVV44242.1"/>
    <property type="molecule type" value="Genomic_DNA"/>
</dbReference>
<comment type="caution">
    <text evidence="1">The sequence shown here is derived from an EMBL/GenBank/DDBJ whole genome shotgun (WGS) entry which is preliminary data.</text>
</comment>
<gene>
    <name evidence="1" type="ORF">WT27_09150</name>
</gene>
<evidence type="ECO:0000313" key="1">
    <source>
        <dbReference type="EMBL" id="KVV44242.1"/>
    </source>
</evidence>
<protein>
    <submittedName>
        <fullName evidence="1">Uncharacterized protein</fullName>
    </submittedName>
</protein>
<dbReference type="AlphaFoldDB" id="A0A119ARU4"/>
<organism evidence="1 2">
    <name type="scientific">Burkholderia territorii</name>
    <dbReference type="NCBI Taxonomy" id="1503055"/>
    <lineage>
        <taxon>Bacteria</taxon>
        <taxon>Pseudomonadati</taxon>
        <taxon>Pseudomonadota</taxon>
        <taxon>Betaproteobacteria</taxon>
        <taxon>Burkholderiales</taxon>
        <taxon>Burkholderiaceae</taxon>
        <taxon>Burkholderia</taxon>
        <taxon>Burkholderia cepacia complex</taxon>
    </lineage>
</organism>
<sequence>MDQGFRRRDWDQMASDFGDEFIAANKLAGRQTDLAKLGTTTRTFRVDDSGVEPWLKKRRSKMETVRTVNE</sequence>
<accession>A0A119ARU4</accession>
<name>A0A119ARU4_9BURK</name>
<reference evidence="1 2" key="1">
    <citation type="submission" date="2015-11" db="EMBL/GenBank/DDBJ databases">
        <title>Expanding the genomic diversity of Burkholderia species for the development of highly accurate diagnostics.</title>
        <authorList>
            <person name="Sahl J."/>
            <person name="Keim P."/>
            <person name="Wagner D."/>
        </authorList>
    </citation>
    <scope>NUCLEOTIDE SEQUENCE [LARGE SCALE GENOMIC DNA]</scope>
    <source>
        <strain evidence="1 2">MSMB1301WGS</strain>
    </source>
</reference>
<evidence type="ECO:0000313" key="2">
    <source>
        <dbReference type="Proteomes" id="UP000062317"/>
    </source>
</evidence>
<dbReference type="Proteomes" id="UP000062317">
    <property type="component" value="Unassembled WGS sequence"/>
</dbReference>
<keyword evidence="2" id="KW-1185">Reference proteome</keyword>
<proteinExistence type="predicted"/>